<evidence type="ECO:0000313" key="2">
    <source>
        <dbReference type="EMBL" id="CUO64276.1"/>
    </source>
</evidence>
<evidence type="ECO:0000259" key="1">
    <source>
        <dbReference type="Pfam" id="PF00534"/>
    </source>
</evidence>
<keyword evidence="2" id="KW-0808">Transferase</keyword>
<dbReference type="Gene3D" id="3.40.50.2000">
    <property type="entry name" value="Glycogen Phosphorylase B"/>
    <property type="match status" value="2"/>
</dbReference>
<name>A0A174GT91_BACUN</name>
<dbReference type="CDD" id="cd03801">
    <property type="entry name" value="GT4_PimA-like"/>
    <property type="match status" value="1"/>
</dbReference>
<dbReference type="Pfam" id="PF00534">
    <property type="entry name" value="Glycos_transf_1"/>
    <property type="match status" value="1"/>
</dbReference>
<dbReference type="SUPFAM" id="SSF53756">
    <property type="entry name" value="UDP-Glycosyltransferase/glycogen phosphorylase"/>
    <property type="match status" value="1"/>
</dbReference>
<evidence type="ECO:0000313" key="3">
    <source>
        <dbReference type="EMBL" id="KAB4187907.1"/>
    </source>
</evidence>
<reference evidence="3 5" key="2">
    <citation type="journal article" date="2019" name="Nat. Med.">
        <title>A library of human gut bacterial isolates paired with longitudinal multiomics data enables mechanistic microbiome research.</title>
        <authorList>
            <person name="Poyet M."/>
            <person name="Groussin M."/>
            <person name="Gibbons S.M."/>
            <person name="Avila-Pacheco J."/>
            <person name="Jiang X."/>
            <person name="Kearney S.M."/>
            <person name="Perrotta A.R."/>
            <person name="Berdy B."/>
            <person name="Zhao S."/>
            <person name="Lieberman T.D."/>
            <person name="Swanson P.K."/>
            <person name="Smith M."/>
            <person name="Roesemann S."/>
            <person name="Alexander J.E."/>
            <person name="Rich S.A."/>
            <person name="Livny J."/>
            <person name="Vlamakis H."/>
            <person name="Clish C."/>
            <person name="Bullock K."/>
            <person name="Deik A."/>
            <person name="Scott J."/>
            <person name="Pierce K.A."/>
            <person name="Xavier R.J."/>
            <person name="Alm E.J."/>
        </authorList>
    </citation>
    <scope>NUCLEOTIDE SEQUENCE [LARGE SCALE GENOMIC DNA]</scope>
    <source>
        <strain evidence="3 5">BIOML-A19</strain>
    </source>
</reference>
<dbReference type="PANTHER" id="PTHR12526:SF627">
    <property type="entry name" value="D-RHAMNOSYLTRANSFERASE WBPZ"/>
    <property type="match status" value="1"/>
</dbReference>
<dbReference type="Proteomes" id="UP000487221">
    <property type="component" value="Unassembled WGS sequence"/>
</dbReference>
<proteinExistence type="predicted"/>
<accession>A0A174GT91</accession>
<feature type="domain" description="Glycosyl transferase family 1" evidence="1">
    <location>
        <begin position="201"/>
        <end position="360"/>
    </location>
</feature>
<dbReference type="AlphaFoldDB" id="A0A174GT91"/>
<protein>
    <submittedName>
        <fullName evidence="2 3">Glycosyltransferase</fullName>
        <ecNumber evidence="2">2.4.1.250</ecNumber>
    </submittedName>
</protein>
<reference evidence="2 4" key="1">
    <citation type="submission" date="2015-09" db="EMBL/GenBank/DDBJ databases">
        <authorList>
            <consortium name="Pathogen Informatics"/>
        </authorList>
    </citation>
    <scope>NUCLEOTIDE SEQUENCE [LARGE SCALE GENOMIC DNA]</scope>
    <source>
        <strain evidence="2 4">2789STDY5608791</strain>
    </source>
</reference>
<evidence type="ECO:0000313" key="5">
    <source>
        <dbReference type="Proteomes" id="UP000487221"/>
    </source>
</evidence>
<sequence>MKILYIAHVVEIGGASIALLNIIKGLPATIEVGVMLPAQKGWLIDELKQCNCRLFFSNYEIMVYPIAPIRKYGRWNPIGYLKFCKGLYKKFWKRKKARKDLKNIINEFRPDIVHCNCGPLTFSLKVCQKMDVAHVWHLREYIKMDMNMNMMPSFSLFKKELKQQGNHCIAITKGIFDFFELQKERDEVIYDGVFDIPQQKKFIDYAKENYILAAGRIEPAKGTLMLLEAFCKFYKNHSHIKLLLAGGFSNPQYLEQCNTFVSENHLEESVLFLGERNDVYQLMQKARFLVVASPSEAFGFITAEAMLNSCLVIGRNTAGTKEQFDNGLQVIGEEIGLRFETTEELMNRMEYALNNPDTHMREKAFEVVTHKYTIQSHIQHLMSFYNKLLDKKNAENQYHYSKLQ</sequence>
<dbReference type="EMBL" id="CYZF01000005">
    <property type="protein sequence ID" value="CUO64276.1"/>
    <property type="molecule type" value="Genomic_DNA"/>
</dbReference>
<dbReference type="Proteomes" id="UP000095419">
    <property type="component" value="Unassembled WGS sequence"/>
</dbReference>
<dbReference type="EC" id="2.4.1.250" evidence="2"/>
<dbReference type="GO" id="GO:0102710">
    <property type="term" value="F:D-inositol-3-phosphate glycosyltransferase activity"/>
    <property type="evidence" value="ECO:0007669"/>
    <property type="project" value="UniProtKB-EC"/>
</dbReference>
<dbReference type="EMBL" id="WCTY01000002">
    <property type="protein sequence ID" value="KAB4187907.1"/>
    <property type="molecule type" value="Genomic_DNA"/>
</dbReference>
<gene>
    <name evidence="2" type="primary">mshA_2</name>
    <name evidence="2" type="ORF">ERS417307_02104</name>
    <name evidence="3" type="ORF">GAQ44_01145</name>
</gene>
<dbReference type="RefSeq" id="WP_057088257.1">
    <property type="nucleotide sequence ID" value="NZ_CYZF01000005.1"/>
</dbReference>
<dbReference type="PANTHER" id="PTHR12526">
    <property type="entry name" value="GLYCOSYLTRANSFERASE"/>
    <property type="match status" value="1"/>
</dbReference>
<keyword evidence="2" id="KW-0328">Glycosyltransferase</keyword>
<evidence type="ECO:0000313" key="4">
    <source>
        <dbReference type="Proteomes" id="UP000095419"/>
    </source>
</evidence>
<organism evidence="2 4">
    <name type="scientific">Bacteroides uniformis</name>
    <dbReference type="NCBI Taxonomy" id="820"/>
    <lineage>
        <taxon>Bacteria</taxon>
        <taxon>Pseudomonadati</taxon>
        <taxon>Bacteroidota</taxon>
        <taxon>Bacteroidia</taxon>
        <taxon>Bacteroidales</taxon>
        <taxon>Bacteroidaceae</taxon>
        <taxon>Bacteroides</taxon>
    </lineage>
</organism>
<dbReference type="InterPro" id="IPR001296">
    <property type="entry name" value="Glyco_trans_1"/>
</dbReference>